<dbReference type="EMBL" id="BAAALR010000146">
    <property type="protein sequence ID" value="GAA1730973.1"/>
    <property type="molecule type" value="Genomic_DNA"/>
</dbReference>
<dbReference type="SUPFAM" id="SSF53474">
    <property type="entry name" value="alpha/beta-Hydrolases"/>
    <property type="match status" value="1"/>
</dbReference>
<sequence length="110" mass="11868">MPVLPGPDGSLYFTDSSTGGDAVVFLHPASGSADSWVHQVGEFVSAGFRVVTYDRRGTSRSPAGTLWTASAMWQTCTTYWTASVWTRHTWSPPRAVGRSHWSTASSTQSA</sequence>
<evidence type="ECO:0008006" key="4">
    <source>
        <dbReference type="Google" id="ProtNLM"/>
    </source>
</evidence>
<keyword evidence="3" id="KW-1185">Reference proteome</keyword>
<feature type="compositionally biased region" description="Polar residues" evidence="1">
    <location>
        <begin position="100"/>
        <end position="110"/>
    </location>
</feature>
<comment type="caution">
    <text evidence="2">The sequence shown here is derived from an EMBL/GenBank/DDBJ whole genome shotgun (WGS) entry which is preliminary data.</text>
</comment>
<organism evidence="2 3">
    <name type="scientific">Streptomyces yatensis</name>
    <dbReference type="NCBI Taxonomy" id="155177"/>
    <lineage>
        <taxon>Bacteria</taxon>
        <taxon>Bacillati</taxon>
        <taxon>Actinomycetota</taxon>
        <taxon>Actinomycetes</taxon>
        <taxon>Kitasatosporales</taxon>
        <taxon>Streptomycetaceae</taxon>
        <taxon>Streptomyces</taxon>
        <taxon>Streptomyces violaceusniger group</taxon>
    </lineage>
</organism>
<gene>
    <name evidence="2" type="ORF">GCM10009680_84860</name>
</gene>
<name>A0ABN2JL40_9ACTN</name>
<protein>
    <recommendedName>
        <fullName evidence="4">AB hydrolase-1 domain-containing protein</fullName>
    </recommendedName>
</protein>
<dbReference type="RefSeq" id="WP_211121354.1">
    <property type="nucleotide sequence ID" value="NZ_BAAALR010000146.1"/>
</dbReference>
<dbReference type="InterPro" id="IPR029058">
    <property type="entry name" value="AB_hydrolase_fold"/>
</dbReference>
<dbReference type="Gene3D" id="3.40.50.1820">
    <property type="entry name" value="alpha/beta hydrolase"/>
    <property type="match status" value="1"/>
</dbReference>
<evidence type="ECO:0000313" key="2">
    <source>
        <dbReference type="EMBL" id="GAA1730973.1"/>
    </source>
</evidence>
<evidence type="ECO:0000313" key="3">
    <source>
        <dbReference type="Proteomes" id="UP001499947"/>
    </source>
</evidence>
<reference evidence="2 3" key="1">
    <citation type="journal article" date="2019" name="Int. J. Syst. Evol. Microbiol.">
        <title>The Global Catalogue of Microorganisms (GCM) 10K type strain sequencing project: providing services to taxonomists for standard genome sequencing and annotation.</title>
        <authorList>
            <consortium name="The Broad Institute Genomics Platform"/>
            <consortium name="The Broad Institute Genome Sequencing Center for Infectious Disease"/>
            <person name="Wu L."/>
            <person name="Ma J."/>
        </authorList>
    </citation>
    <scope>NUCLEOTIDE SEQUENCE [LARGE SCALE GENOMIC DNA]</scope>
    <source>
        <strain evidence="2 3">JCM 13244</strain>
    </source>
</reference>
<dbReference type="Proteomes" id="UP001499947">
    <property type="component" value="Unassembled WGS sequence"/>
</dbReference>
<proteinExistence type="predicted"/>
<evidence type="ECO:0000256" key="1">
    <source>
        <dbReference type="SAM" id="MobiDB-lite"/>
    </source>
</evidence>
<accession>A0ABN2JL40</accession>
<feature type="region of interest" description="Disordered" evidence="1">
    <location>
        <begin position="91"/>
        <end position="110"/>
    </location>
</feature>